<proteinExistence type="inferred from homology"/>
<dbReference type="InterPro" id="IPR039425">
    <property type="entry name" value="RNA_pol_sigma-70-like"/>
</dbReference>
<sequence>MRSIIICLNLRSGLSVSQSHFNDVFLAQLAVLLRTLQRMVGNPSTAEDLLHETWLRVSRALAEHPVDHLEPFVFQTARNLALDHLRARCIHARTLVEDVSPGQLERVVAQLGKPEDAAHAKRLLESLSASLSTLSPRQQKIFTLSRLNGCSYLEIAEQLQVSASTVQKELKLVMAICIGVVSRLDPS</sequence>
<dbReference type="PANTHER" id="PTHR43133">
    <property type="entry name" value="RNA POLYMERASE ECF-TYPE SIGMA FACTO"/>
    <property type="match status" value="1"/>
</dbReference>
<comment type="caution">
    <text evidence="5">The sequence shown here is derived from an EMBL/GenBank/DDBJ whole genome shotgun (WGS) entry which is preliminary data.</text>
</comment>
<dbReference type="SUPFAM" id="SSF88946">
    <property type="entry name" value="Sigma2 domain of RNA polymerase sigma factors"/>
    <property type="match status" value="1"/>
</dbReference>
<dbReference type="GO" id="GO:0016987">
    <property type="term" value="F:sigma factor activity"/>
    <property type="evidence" value="ECO:0007669"/>
    <property type="project" value="UniProtKB-KW"/>
</dbReference>
<dbReference type="Gene3D" id="1.10.1740.10">
    <property type="match status" value="1"/>
</dbReference>
<accession>A0A0Q0EJ89</accession>
<evidence type="ECO:0000256" key="2">
    <source>
        <dbReference type="ARBA" id="ARBA00023015"/>
    </source>
</evidence>
<dbReference type="Proteomes" id="UP000050384">
    <property type="component" value="Unassembled WGS sequence"/>
</dbReference>
<dbReference type="InterPro" id="IPR013249">
    <property type="entry name" value="RNA_pol_sigma70_r4_t2"/>
</dbReference>
<dbReference type="InterPro" id="IPR013325">
    <property type="entry name" value="RNA_pol_sigma_r2"/>
</dbReference>
<keyword evidence="4" id="KW-0804">Transcription</keyword>
<dbReference type="AlphaFoldDB" id="A0A0Q0EJ89"/>
<evidence type="ECO:0000256" key="4">
    <source>
        <dbReference type="ARBA" id="ARBA00023163"/>
    </source>
</evidence>
<organism evidence="5 6">
    <name type="scientific">Pseudomonas syringae pv. spinaceae</name>
    <dbReference type="NCBI Taxonomy" id="264459"/>
    <lineage>
        <taxon>Bacteria</taxon>
        <taxon>Pseudomonadati</taxon>
        <taxon>Pseudomonadota</taxon>
        <taxon>Gammaproteobacteria</taxon>
        <taxon>Pseudomonadales</taxon>
        <taxon>Pseudomonadaceae</taxon>
        <taxon>Pseudomonas</taxon>
        <taxon>Pseudomonas syringae</taxon>
    </lineage>
</organism>
<dbReference type="PATRIC" id="fig|264459.3.peg.7167"/>
<dbReference type="InterPro" id="IPR013324">
    <property type="entry name" value="RNA_pol_sigma_r3/r4-like"/>
</dbReference>
<reference evidence="5 6" key="1">
    <citation type="submission" date="2015-09" db="EMBL/GenBank/DDBJ databases">
        <title>Genome announcement of multiple Pseudomonas syringae strains.</title>
        <authorList>
            <person name="Thakur S."/>
            <person name="Wang P.W."/>
            <person name="Gong Y."/>
            <person name="Weir B.S."/>
            <person name="Guttman D.S."/>
        </authorList>
    </citation>
    <scope>NUCLEOTIDE SEQUENCE [LARGE SCALE GENOMIC DNA]</scope>
    <source>
        <strain evidence="5 6">ICMP16929</strain>
    </source>
</reference>
<dbReference type="Gene3D" id="1.10.10.10">
    <property type="entry name" value="Winged helix-like DNA-binding domain superfamily/Winged helix DNA-binding domain"/>
    <property type="match status" value="1"/>
</dbReference>
<dbReference type="InterPro" id="IPR036388">
    <property type="entry name" value="WH-like_DNA-bd_sf"/>
</dbReference>
<dbReference type="Pfam" id="PF04542">
    <property type="entry name" value="Sigma70_r2"/>
    <property type="match status" value="1"/>
</dbReference>
<comment type="similarity">
    <text evidence="1">Belongs to the sigma-70 factor family. ECF subfamily.</text>
</comment>
<dbReference type="EMBL" id="LJRI01000861">
    <property type="protein sequence ID" value="KPY86452.1"/>
    <property type="molecule type" value="Genomic_DNA"/>
</dbReference>
<evidence type="ECO:0000313" key="6">
    <source>
        <dbReference type="Proteomes" id="UP000050384"/>
    </source>
</evidence>
<dbReference type="GO" id="GO:0003677">
    <property type="term" value="F:DNA binding"/>
    <property type="evidence" value="ECO:0007669"/>
    <property type="project" value="InterPro"/>
</dbReference>
<evidence type="ECO:0000256" key="1">
    <source>
        <dbReference type="ARBA" id="ARBA00010641"/>
    </source>
</evidence>
<dbReference type="PANTHER" id="PTHR43133:SF63">
    <property type="entry name" value="RNA POLYMERASE SIGMA FACTOR FECI-RELATED"/>
    <property type="match status" value="1"/>
</dbReference>
<name>A0A0Q0EJ89_PSESX</name>
<dbReference type="Pfam" id="PF08281">
    <property type="entry name" value="Sigma70_r4_2"/>
    <property type="match status" value="1"/>
</dbReference>
<dbReference type="InterPro" id="IPR014284">
    <property type="entry name" value="RNA_pol_sigma-70_dom"/>
</dbReference>
<dbReference type="NCBIfam" id="TIGR02937">
    <property type="entry name" value="sigma70-ECF"/>
    <property type="match status" value="1"/>
</dbReference>
<protein>
    <submittedName>
        <fullName evidence="5">Uncharacterized protein</fullName>
    </submittedName>
</protein>
<dbReference type="GO" id="GO:0006352">
    <property type="term" value="P:DNA-templated transcription initiation"/>
    <property type="evidence" value="ECO:0007669"/>
    <property type="project" value="InterPro"/>
</dbReference>
<gene>
    <name evidence="5" type="ORF">ALO94_200487</name>
</gene>
<evidence type="ECO:0000256" key="3">
    <source>
        <dbReference type="ARBA" id="ARBA00023082"/>
    </source>
</evidence>
<dbReference type="InterPro" id="IPR007627">
    <property type="entry name" value="RNA_pol_sigma70_r2"/>
</dbReference>
<evidence type="ECO:0000313" key="5">
    <source>
        <dbReference type="EMBL" id="KPY86452.1"/>
    </source>
</evidence>
<keyword evidence="2" id="KW-0805">Transcription regulation</keyword>
<keyword evidence="3" id="KW-0731">Sigma factor</keyword>
<dbReference type="SUPFAM" id="SSF88659">
    <property type="entry name" value="Sigma3 and sigma4 domains of RNA polymerase sigma factors"/>
    <property type="match status" value="1"/>
</dbReference>